<protein>
    <recommendedName>
        <fullName evidence="3">F-box domain-containing protein</fullName>
    </recommendedName>
</protein>
<dbReference type="Proteomes" id="UP000615446">
    <property type="component" value="Unassembled WGS sequence"/>
</dbReference>
<dbReference type="SUPFAM" id="SSF52047">
    <property type="entry name" value="RNI-like"/>
    <property type="match status" value="1"/>
</dbReference>
<organism evidence="1 2">
    <name type="scientific">Rhizophagus clarus</name>
    <dbReference type="NCBI Taxonomy" id="94130"/>
    <lineage>
        <taxon>Eukaryota</taxon>
        <taxon>Fungi</taxon>
        <taxon>Fungi incertae sedis</taxon>
        <taxon>Mucoromycota</taxon>
        <taxon>Glomeromycotina</taxon>
        <taxon>Glomeromycetes</taxon>
        <taxon>Glomerales</taxon>
        <taxon>Glomeraceae</taxon>
        <taxon>Rhizophagus</taxon>
    </lineage>
</organism>
<dbReference type="AlphaFoldDB" id="A0A8H3R3Z7"/>
<reference evidence="1" key="1">
    <citation type="submission" date="2019-10" db="EMBL/GenBank/DDBJ databases">
        <title>Conservation and host-specific expression of non-tandemly repeated heterogenous ribosome RNA gene in arbuscular mycorrhizal fungi.</title>
        <authorList>
            <person name="Maeda T."/>
            <person name="Kobayashi Y."/>
            <person name="Nakagawa T."/>
            <person name="Ezawa T."/>
            <person name="Yamaguchi K."/>
            <person name="Bino T."/>
            <person name="Nishimoto Y."/>
            <person name="Shigenobu S."/>
            <person name="Kawaguchi M."/>
        </authorList>
    </citation>
    <scope>NUCLEOTIDE SEQUENCE</scope>
    <source>
        <strain evidence="1">HR1</strain>
    </source>
</reference>
<evidence type="ECO:0000313" key="1">
    <source>
        <dbReference type="EMBL" id="GES99289.1"/>
    </source>
</evidence>
<sequence>MEKYLDIDTLWNNIVASSILSTLVACLPNESKELLCKNEISILTSTSKLPLYNYATFCKVLSINCISKIVINVLKDEMSGKILVTEEIIKMFANQINSVRKLSYYSNYHQLNFSFPYFPGLRDLSELRCNSNLSSDFYKQLSQICRNLHILSIDFEINYVQMNIIPALKNNSNTITKLCLYGCHNSSNLPFLFGGLSGDLLEVLRFSSYYIEDFIQLQHVNFLNLQTLKFSYHCPKHEHLMKFLENNGKNLKLFHMTNSNKALRLSIANLCPNLRSLFIVFNDDELNILKTIFNNCKYLESIKIWCSSTIYDGKNYLVEEEVFETVANYSPNNFCELKIYNTSHFQISSKDLESFFISWKNRTPRKVLSLIILRTEKIFVQV</sequence>
<proteinExistence type="predicted"/>
<gene>
    <name evidence="1" type="ORF">RCL2_002580100</name>
</gene>
<dbReference type="InterPro" id="IPR032675">
    <property type="entry name" value="LRR_dom_sf"/>
</dbReference>
<evidence type="ECO:0000313" key="2">
    <source>
        <dbReference type="Proteomes" id="UP000615446"/>
    </source>
</evidence>
<dbReference type="Gene3D" id="3.80.10.10">
    <property type="entry name" value="Ribonuclease Inhibitor"/>
    <property type="match status" value="1"/>
</dbReference>
<dbReference type="EMBL" id="BLAL01000278">
    <property type="protein sequence ID" value="GES99289.1"/>
    <property type="molecule type" value="Genomic_DNA"/>
</dbReference>
<dbReference type="OrthoDB" id="2394875at2759"/>
<dbReference type="PROSITE" id="PS51257">
    <property type="entry name" value="PROKAR_LIPOPROTEIN"/>
    <property type="match status" value="1"/>
</dbReference>
<accession>A0A8H3R3Z7</accession>
<evidence type="ECO:0008006" key="3">
    <source>
        <dbReference type="Google" id="ProtNLM"/>
    </source>
</evidence>
<comment type="caution">
    <text evidence="1">The sequence shown here is derived from an EMBL/GenBank/DDBJ whole genome shotgun (WGS) entry which is preliminary data.</text>
</comment>
<name>A0A8H3R3Z7_9GLOM</name>